<dbReference type="STRING" id="7238.B4IC23"/>
<keyword evidence="1" id="KW-0732">Signal</keyword>
<evidence type="ECO:0000256" key="1">
    <source>
        <dbReference type="SAM" id="SignalP"/>
    </source>
</evidence>
<proteinExistence type="predicted"/>
<gene>
    <name evidence="2" type="primary">Dsec\GM10145</name>
    <name evidence="2" type="ORF">Dsec_GM10145</name>
</gene>
<evidence type="ECO:0000313" key="2">
    <source>
        <dbReference type="EMBL" id="EDW45181.1"/>
    </source>
</evidence>
<name>B4IC23_DROSE</name>
<dbReference type="KEGG" id="dse:6617116"/>
<feature type="chain" id="PRO_5002810117" evidence="1">
    <location>
        <begin position="17"/>
        <end position="86"/>
    </location>
</feature>
<sequence length="86" mass="9967">MRELLFLAALFVTGIALPIEERINGENGWFVPQEDGTFEWMDKKDAEELLENISPLEFRSNEVSFYLYTKQNPTEGKKLVPMSLQL</sequence>
<reference evidence="2 3" key="1">
    <citation type="journal article" date="2007" name="Nature">
        <title>Evolution of genes and genomes on the Drosophila phylogeny.</title>
        <authorList>
            <consortium name="Drosophila 12 Genomes Consortium"/>
            <person name="Clark A.G."/>
            <person name="Eisen M.B."/>
            <person name="Smith D.R."/>
            <person name="Bergman C.M."/>
            <person name="Oliver B."/>
            <person name="Markow T.A."/>
            <person name="Kaufman T.C."/>
            <person name="Kellis M."/>
            <person name="Gelbart W."/>
            <person name="Iyer V.N."/>
            <person name="Pollard D.A."/>
            <person name="Sackton T.B."/>
            <person name="Larracuente A.M."/>
            <person name="Singh N.D."/>
            <person name="Abad J.P."/>
            <person name="Abt D.N."/>
            <person name="Adryan B."/>
            <person name="Aguade M."/>
            <person name="Akashi H."/>
            <person name="Anderson W.W."/>
            <person name="Aquadro C.F."/>
            <person name="Ardell D.H."/>
            <person name="Arguello R."/>
            <person name="Artieri C.G."/>
            <person name="Barbash D.A."/>
            <person name="Barker D."/>
            <person name="Barsanti P."/>
            <person name="Batterham P."/>
            <person name="Batzoglou S."/>
            <person name="Begun D."/>
            <person name="Bhutkar A."/>
            <person name="Blanco E."/>
            <person name="Bosak S.A."/>
            <person name="Bradley R.K."/>
            <person name="Brand A.D."/>
            <person name="Brent M.R."/>
            <person name="Brooks A.N."/>
            <person name="Brown R.H."/>
            <person name="Butlin R.K."/>
            <person name="Caggese C."/>
            <person name="Calvi B.R."/>
            <person name="Bernardo de Carvalho A."/>
            <person name="Caspi A."/>
            <person name="Castrezana S."/>
            <person name="Celniker S.E."/>
            <person name="Chang J.L."/>
            <person name="Chapple C."/>
            <person name="Chatterji S."/>
            <person name="Chinwalla A."/>
            <person name="Civetta A."/>
            <person name="Clifton S.W."/>
            <person name="Comeron J.M."/>
            <person name="Costello J.C."/>
            <person name="Coyne J.A."/>
            <person name="Daub J."/>
            <person name="David R.G."/>
            <person name="Delcher A.L."/>
            <person name="Delehaunty K."/>
            <person name="Do C.B."/>
            <person name="Ebling H."/>
            <person name="Edwards K."/>
            <person name="Eickbush T."/>
            <person name="Evans J.D."/>
            <person name="Filipski A."/>
            <person name="Findeiss S."/>
            <person name="Freyhult E."/>
            <person name="Fulton L."/>
            <person name="Fulton R."/>
            <person name="Garcia A.C."/>
            <person name="Gardiner A."/>
            <person name="Garfield D.A."/>
            <person name="Garvin B.E."/>
            <person name="Gibson G."/>
            <person name="Gilbert D."/>
            <person name="Gnerre S."/>
            <person name="Godfrey J."/>
            <person name="Good R."/>
            <person name="Gotea V."/>
            <person name="Gravely B."/>
            <person name="Greenberg A.J."/>
            <person name="Griffiths-Jones S."/>
            <person name="Gross S."/>
            <person name="Guigo R."/>
            <person name="Gustafson E.A."/>
            <person name="Haerty W."/>
            <person name="Hahn M.W."/>
            <person name="Halligan D.L."/>
            <person name="Halpern A.L."/>
            <person name="Halter G.M."/>
            <person name="Han M.V."/>
            <person name="Heger A."/>
            <person name="Hillier L."/>
            <person name="Hinrichs A.S."/>
            <person name="Holmes I."/>
            <person name="Hoskins R.A."/>
            <person name="Hubisz M.J."/>
            <person name="Hultmark D."/>
            <person name="Huntley M.A."/>
            <person name="Jaffe D.B."/>
            <person name="Jagadeeshan S."/>
            <person name="Jeck W.R."/>
            <person name="Johnson J."/>
            <person name="Jones C.D."/>
            <person name="Jordan W.C."/>
            <person name="Karpen G.H."/>
            <person name="Kataoka E."/>
            <person name="Keightley P.D."/>
            <person name="Kheradpour P."/>
            <person name="Kirkness E.F."/>
            <person name="Koerich L.B."/>
            <person name="Kristiansen K."/>
            <person name="Kudrna D."/>
            <person name="Kulathinal R.J."/>
            <person name="Kumar S."/>
            <person name="Kwok R."/>
            <person name="Lander E."/>
            <person name="Langley C.H."/>
            <person name="Lapoint R."/>
            <person name="Lazzaro B.P."/>
            <person name="Lee S.J."/>
            <person name="Levesque L."/>
            <person name="Li R."/>
            <person name="Lin C.F."/>
            <person name="Lin M.F."/>
            <person name="Lindblad-Toh K."/>
            <person name="Llopart A."/>
            <person name="Long M."/>
            <person name="Low L."/>
            <person name="Lozovsky E."/>
            <person name="Lu J."/>
            <person name="Luo M."/>
            <person name="Machado C.A."/>
            <person name="Makalowski W."/>
            <person name="Marzo M."/>
            <person name="Matsuda M."/>
            <person name="Matzkin L."/>
            <person name="McAllister B."/>
            <person name="McBride C.S."/>
            <person name="McKernan B."/>
            <person name="McKernan K."/>
            <person name="Mendez-Lago M."/>
            <person name="Minx P."/>
            <person name="Mollenhauer M.U."/>
            <person name="Montooth K."/>
            <person name="Mount S.M."/>
            <person name="Mu X."/>
            <person name="Myers E."/>
            <person name="Negre B."/>
            <person name="Newfeld S."/>
            <person name="Nielsen R."/>
            <person name="Noor M.A."/>
            <person name="O'Grady P."/>
            <person name="Pachter L."/>
            <person name="Papaceit M."/>
            <person name="Parisi M.J."/>
            <person name="Parisi M."/>
            <person name="Parts L."/>
            <person name="Pedersen J.S."/>
            <person name="Pesole G."/>
            <person name="Phillippy A.M."/>
            <person name="Ponting C.P."/>
            <person name="Pop M."/>
            <person name="Porcelli D."/>
            <person name="Powell J.R."/>
            <person name="Prohaska S."/>
            <person name="Pruitt K."/>
            <person name="Puig M."/>
            <person name="Quesneville H."/>
            <person name="Ram K.R."/>
            <person name="Rand D."/>
            <person name="Rasmussen M.D."/>
            <person name="Reed L.K."/>
            <person name="Reenan R."/>
            <person name="Reily A."/>
            <person name="Remington K.A."/>
            <person name="Rieger T.T."/>
            <person name="Ritchie M.G."/>
            <person name="Robin C."/>
            <person name="Rogers Y.H."/>
            <person name="Rohde C."/>
            <person name="Rozas J."/>
            <person name="Rubenfield M.J."/>
            <person name="Ruiz A."/>
            <person name="Russo S."/>
            <person name="Salzberg S.L."/>
            <person name="Sanchez-Gracia A."/>
            <person name="Saranga D.J."/>
            <person name="Sato H."/>
            <person name="Schaeffer S.W."/>
            <person name="Schatz M.C."/>
            <person name="Schlenke T."/>
            <person name="Schwartz R."/>
            <person name="Segarra C."/>
            <person name="Singh R.S."/>
            <person name="Sirot L."/>
            <person name="Sirota M."/>
            <person name="Sisneros N.B."/>
            <person name="Smith C.D."/>
            <person name="Smith T.F."/>
            <person name="Spieth J."/>
            <person name="Stage D.E."/>
            <person name="Stark A."/>
            <person name="Stephan W."/>
            <person name="Strausberg R.L."/>
            <person name="Strempel S."/>
            <person name="Sturgill D."/>
            <person name="Sutton G."/>
            <person name="Sutton G.G."/>
            <person name="Tao W."/>
            <person name="Teichmann S."/>
            <person name="Tobari Y.N."/>
            <person name="Tomimura Y."/>
            <person name="Tsolas J.M."/>
            <person name="Valente V.L."/>
            <person name="Venter E."/>
            <person name="Venter J.C."/>
            <person name="Vicario S."/>
            <person name="Vieira F.G."/>
            <person name="Vilella A.J."/>
            <person name="Villasante A."/>
            <person name="Walenz B."/>
            <person name="Wang J."/>
            <person name="Wasserman M."/>
            <person name="Watts T."/>
            <person name="Wilson D."/>
            <person name="Wilson R.K."/>
            <person name="Wing R.A."/>
            <person name="Wolfner M.F."/>
            <person name="Wong A."/>
            <person name="Wong G.K."/>
            <person name="Wu C.I."/>
            <person name="Wu G."/>
            <person name="Yamamoto D."/>
            <person name="Yang H.P."/>
            <person name="Yang S.P."/>
            <person name="Yorke J.A."/>
            <person name="Yoshida K."/>
            <person name="Zdobnov E."/>
            <person name="Zhang P."/>
            <person name="Zhang Y."/>
            <person name="Zimin A.V."/>
            <person name="Baldwin J."/>
            <person name="Abdouelleil A."/>
            <person name="Abdulkadir J."/>
            <person name="Abebe A."/>
            <person name="Abera B."/>
            <person name="Abreu J."/>
            <person name="Acer S.C."/>
            <person name="Aftuck L."/>
            <person name="Alexander A."/>
            <person name="An P."/>
            <person name="Anderson E."/>
            <person name="Anderson S."/>
            <person name="Arachi H."/>
            <person name="Azer M."/>
            <person name="Bachantsang P."/>
            <person name="Barry A."/>
            <person name="Bayul T."/>
            <person name="Berlin A."/>
            <person name="Bessette D."/>
            <person name="Bloom T."/>
            <person name="Blye J."/>
            <person name="Boguslavskiy L."/>
            <person name="Bonnet C."/>
            <person name="Boukhgalter B."/>
            <person name="Bourzgui I."/>
            <person name="Brown A."/>
            <person name="Cahill P."/>
            <person name="Channer S."/>
            <person name="Cheshatsang Y."/>
            <person name="Chuda L."/>
            <person name="Citroen M."/>
            <person name="Collymore A."/>
            <person name="Cooke P."/>
            <person name="Costello M."/>
            <person name="D'Aco K."/>
            <person name="Daza R."/>
            <person name="De Haan G."/>
            <person name="DeGray S."/>
            <person name="DeMaso C."/>
            <person name="Dhargay N."/>
            <person name="Dooley K."/>
            <person name="Dooley E."/>
            <person name="Doricent M."/>
            <person name="Dorje P."/>
            <person name="Dorjee K."/>
            <person name="Dupes A."/>
            <person name="Elong R."/>
            <person name="Falk J."/>
            <person name="Farina A."/>
            <person name="Faro S."/>
            <person name="Ferguson D."/>
            <person name="Fisher S."/>
            <person name="Foley C.D."/>
            <person name="Franke A."/>
            <person name="Friedrich D."/>
            <person name="Gadbois L."/>
            <person name="Gearin G."/>
            <person name="Gearin C.R."/>
            <person name="Giannoukos G."/>
            <person name="Goode T."/>
            <person name="Graham J."/>
            <person name="Grandbois E."/>
            <person name="Grewal S."/>
            <person name="Gyaltsen K."/>
            <person name="Hafez N."/>
            <person name="Hagos B."/>
            <person name="Hall J."/>
            <person name="Henson C."/>
            <person name="Hollinger A."/>
            <person name="Honan T."/>
            <person name="Huard M.D."/>
            <person name="Hughes L."/>
            <person name="Hurhula B."/>
            <person name="Husby M.E."/>
            <person name="Kamat A."/>
            <person name="Kanga B."/>
            <person name="Kashin S."/>
            <person name="Khazanovich D."/>
            <person name="Kisner P."/>
            <person name="Lance K."/>
            <person name="Lara M."/>
            <person name="Lee W."/>
            <person name="Lennon N."/>
            <person name="Letendre F."/>
            <person name="LeVine R."/>
            <person name="Lipovsky A."/>
            <person name="Liu X."/>
            <person name="Liu J."/>
            <person name="Liu S."/>
            <person name="Lokyitsang T."/>
            <person name="Lokyitsang Y."/>
            <person name="Lubonja R."/>
            <person name="Lui A."/>
            <person name="MacDonald P."/>
            <person name="Magnisalis V."/>
            <person name="Maru K."/>
            <person name="Matthews C."/>
            <person name="McCusker W."/>
            <person name="McDonough S."/>
            <person name="Mehta T."/>
            <person name="Meldrim J."/>
            <person name="Meneus L."/>
            <person name="Mihai O."/>
            <person name="Mihalev A."/>
            <person name="Mihova T."/>
            <person name="Mittelman R."/>
            <person name="Mlenga V."/>
            <person name="Montmayeur A."/>
            <person name="Mulrain L."/>
            <person name="Navidi A."/>
            <person name="Naylor J."/>
            <person name="Negash T."/>
            <person name="Nguyen T."/>
            <person name="Nguyen N."/>
            <person name="Nicol R."/>
            <person name="Norbu C."/>
            <person name="Norbu N."/>
            <person name="Novod N."/>
            <person name="O'Neill B."/>
            <person name="Osman S."/>
            <person name="Markiewicz E."/>
            <person name="Oyono O.L."/>
            <person name="Patti C."/>
            <person name="Phunkhang P."/>
            <person name="Pierre F."/>
            <person name="Priest M."/>
            <person name="Raghuraman S."/>
            <person name="Rege F."/>
            <person name="Reyes R."/>
            <person name="Rise C."/>
            <person name="Rogov P."/>
            <person name="Ross K."/>
            <person name="Ryan E."/>
            <person name="Settipalli S."/>
            <person name="Shea T."/>
            <person name="Sherpa N."/>
            <person name="Shi L."/>
            <person name="Shih D."/>
            <person name="Sparrow T."/>
            <person name="Spaulding J."/>
            <person name="Stalker J."/>
            <person name="Stange-Thomann N."/>
            <person name="Stavropoulos S."/>
            <person name="Stone C."/>
            <person name="Strader C."/>
            <person name="Tesfaye S."/>
            <person name="Thomson T."/>
            <person name="Thoulutsang Y."/>
            <person name="Thoulutsang D."/>
            <person name="Topham K."/>
            <person name="Topping I."/>
            <person name="Tsamla T."/>
            <person name="Vassiliev H."/>
            <person name="Vo A."/>
            <person name="Wangchuk T."/>
            <person name="Wangdi T."/>
            <person name="Weiand M."/>
            <person name="Wilkinson J."/>
            <person name="Wilson A."/>
            <person name="Yadav S."/>
            <person name="Young G."/>
            <person name="Yu Q."/>
            <person name="Zembek L."/>
            <person name="Zhong D."/>
            <person name="Zimmer A."/>
            <person name="Zwirko Z."/>
            <person name="Jaffe D.B."/>
            <person name="Alvarez P."/>
            <person name="Brockman W."/>
            <person name="Butler J."/>
            <person name="Chin C."/>
            <person name="Gnerre S."/>
            <person name="Grabherr M."/>
            <person name="Kleber M."/>
            <person name="Mauceli E."/>
            <person name="MacCallum I."/>
        </authorList>
    </citation>
    <scope>NUCLEOTIDE SEQUENCE [LARGE SCALE GENOMIC DNA]</scope>
    <source>
        <strain evidence="3">Rob3c / Tucson 14021-0248.25</strain>
    </source>
</reference>
<feature type="signal peptide" evidence="1">
    <location>
        <begin position="1"/>
        <end position="16"/>
    </location>
</feature>
<dbReference type="EMBL" id="CH480828">
    <property type="protein sequence ID" value="EDW45181.1"/>
    <property type="molecule type" value="Genomic_DNA"/>
</dbReference>
<organism evidence="3">
    <name type="scientific">Drosophila sechellia</name>
    <name type="common">Fruit fly</name>
    <dbReference type="NCBI Taxonomy" id="7238"/>
    <lineage>
        <taxon>Eukaryota</taxon>
        <taxon>Metazoa</taxon>
        <taxon>Ecdysozoa</taxon>
        <taxon>Arthropoda</taxon>
        <taxon>Hexapoda</taxon>
        <taxon>Insecta</taxon>
        <taxon>Pterygota</taxon>
        <taxon>Neoptera</taxon>
        <taxon>Endopterygota</taxon>
        <taxon>Diptera</taxon>
        <taxon>Brachycera</taxon>
        <taxon>Muscomorpha</taxon>
        <taxon>Ephydroidea</taxon>
        <taxon>Drosophilidae</taxon>
        <taxon>Drosophila</taxon>
        <taxon>Sophophora</taxon>
    </lineage>
</organism>
<dbReference type="Proteomes" id="UP000001292">
    <property type="component" value="Unassembled WGS sequence"/>
</dbReference>
<evidence type="ECO:0000313" key="3">
    <source>
        <dbReference type="Proteomes" id="UP000001292"/>
    </source>
</evidence>
<accession>B4IC23</accession>
<keyword evidence="3" id="KW-1185">Reference proteome</keyword>
<dbReference type="AlphaFoldDB" id="B4IC23"/>
<protein>
    <submittedName>
        <fullName evidence="2">GM10145</fullName>
    </submittedName>
</protein>
<dbReference type="HOGENOM" id="CLU_2500316_0_0_1"/>